<dbReference type="Proteomes" id="UP000315003">
    <property type="component" value="Chromosome"/>
</dbReference>
<keyword evidence="2" id="KW-0067">ATP-binding</keyword>
<dbReference type="GO" id="GO:0005524">
    <property type="term" value="F:ATP binding"/>
    <property type="evidence" value="ECO:0007669"/>
    <property type="project" value="UniProtKB-KW"/>
</dbReference>
<evidence type="ECO:0000259" key="5">
    <source>
        <dbReference type="Pfam" id="PF17863"/>
    </source>
</evidence>
<dbReference type="InterPro" id="IPR027417">
    <property type="entry name" value="P-loop_NTPase"/>
</dbReference>
<dbReference type="Gene3D" id="3.40.50.300">
    <property type="entry name" value="P-loop containing nucleotide triphosphate hydrolases"/>
    <property type="match status" value="1"/>
</dbReference>
<dbReference type="Pfam" id="PF07726">
    <property type="entry name" value="AAA_3"/>
    <property type="match status" value="1"/>
</dbReference>
<feature type="domain" description="ATPase AAA-3" evidence="4">
    <location>
        <begin position="39"/>
        <end position="169"/>
    </location>
</feature>
<proteinExistence type="inferred from homology"/>
<dbReference type="EC" id="3.6.3.-" evidence="6"/>
<evidence type="ECO:0000256" key="3">
    <source>
        <dbReference type="ARBA" id="ARBA00061607"/>
    </source>
</evidence>
<dbReference type="FunFam" id="3.40.50.300:FF:000640">
    <property type="entry name" value="MoxR family ATPase"/>
    <property type="match status" value="1"/>
</dbReference>
<sequence length="313" mass="34459">MMQHAFEIAQRLQQNMESVMLGKSESIRNIVLTLLAGEHLLLEDVPGVGKTLAAKALAGSLKSSFHRVQFTPDLLPSDITGSSIFRNDTAEFEFVPGPVFANVVLADEINRAPPRTQSALLEAMSDQQVSVDGKTYPLPSPFIVIATQNPFEHHGTYELPESQMDRFLMRTSVGYPAAEMEREVLHSHRQGEPVDSIQSVVEIADVLQAQASVRTVKFDVSLEDYLLQIVQRTRTDSAFAVGVSTRAAISFYRGCQARAVTENRDYVTPDDIKTLAIPVLAHRVLLDDYLGKDRRRAAEATLADVVASIAVPV</sequence>
<name>A0A517SSL9_9BACT</name>
<evidence type="ECO:0000256" key="1">
    <source>
        <dbReference type="ARBA" id="ARBA00022741"/>
    </source>
</evidence>
<dbReference type="EMBL" id="CP036272">
    <property type="protein sequence ID" value="QDT59127.1"/>
    <property type="molecule type" value="Genomic_DNA"/>
</dbReference>
<dbReference type="GO" id="GO:0016887">
    <property type="term" value="F:ATP hydrolysis activity"/>
    <property type="evidence" value="ECO:0007669"/>
    <property type="project" value="InterPro"/>
</dbReference>
<dbReference type="Pfam" id="PF17863">
    <property type="entry name" value="AAA_lid_2"/>
    <property type="match status" value="1"/>
</dbReference>
<dbReference type="Gene3D" id="1.10.8.80">
    <property type="entry name" value="Magnesium chelatase subunit I, C-Terminal domain"/>
    <property type="match status" value="1"/>
</dbReference>
<evidence type="ECO:0000256" key="2">
    <source>
        <dbReference type="ARBA" id="ARBA00022840"/>
    </source>
</evidence>
<dbReference type="PIRSF" id="PIRSF002849">
    <property type="entry name" value="AAA_ATPase_chaperone_MoxR_prd"/>
    <property type="match status" value="1"/>
</dbReference>
<comment type="similarity">
    <text evidence="3">Belongs to the MoxR family.</text>
</comment>
<organism evidence="6 7">
    <name type="scientific">Stieleria bergensis</name>
    <dbReference type="NCBI Taxonomy" id="2528025"/>
    <lineage>
        <taxon>Bacteria</taxon>
        <taxon>Pseudomonadati</taxon>
        <taxon>Planctomycetota</taxon>
        <taxon>Planctomycetia</taxon>
        <taxon>Pirellulales</taxon>
        <taxon>Pirellulaceae</taxon>
        <taxon>Stieleria</taxon>
    </lineage>
</organism>
<gene>
    <name evidence="6" type="primary">ravA_3</name>
    <name evidence="6" type="ORF">SV7mr_16340</name>
</gene>
<dbReference type="SUPFAM" id="SSF52540">
    <property type="entry name" value="P-loop containing nucleoside triphosphate hydrolases"/>
    <property type="match status" value="1"/>
</dbReference>
<dbReference type="InterPro" id="IPR050764">
    <property type="entry name" value="CbbQ/NirQ/NorQ/GpvN"/>
</dbReference>
<dbReference type="PANTHER" id="PTHR42759:SF5">
    <property type="entry name" value="METHANOL DEHYDROGENASE REGULATOR"/>
    <property type="match status" value="1"/>
</dbReference>
<keyword evidence="7" id="KW-1185">Reference proteome</keyword>
<dbReference type="InterPro" id="IPR011703">
    <property type="entry name" value="ATPase_AAA-3"/>
</dbReference>
<feature type="domain" description="ChlI/MoxR AAA lid" evidence="5">
    <location>
        <begin position="232"/>
        <end position="287"/>
    </location>
</feature>
<protein>
    <submittedName>
        <fullName evidence="6">ATPase RavA</fullName>
        <ecNumber evidence="6">3.6.3.-</ecNumber>
    </submittedName>
</protein>
<dbReference type="InterPro" id="IPR041628">
    <property type="entry name" value="ChlI/MoxR_AAA_lid"/>
</dbReference>
<dbReference type="CDD" id="cd00009">
    <property type="entry name" value="AAA"/>
    <property type="match status" value="1"/>
</dbReference>
<keyword evidence="1" id="KW-0547">Nucleotide-binding</keyword>
<accession>A0A517SSL9</accession>
<evidence type="ECO:0000313" key="6">
    <source>
        <dbReference type="EMBL" id="QDT59127.1"/>
    </source>
</evidence>
<keyword evidence="6" id="KW-0378">Hydrolase</keyword>
<dbReference type="AlphaFoldDB" id="A0A517SSL9"/>
<evidence type="ECO:0000259" key="4">
    <source>
        <dbReference type="Pfam" id="PF07726"/>
    </source>
</evidence>
<evidence type="ECO:0000313" key="7">
    <source>
        <dbReference type="Proteomes" id="UP000315003"/>
    </source>
</evidence>
<dbReference type="PANTHER" id="PTHR42759">
    <property type="entry name" value="MOXR FAMILY PROTEIN"/>
    <property type="match status" value="1"/>
</dbReference>
<reference evidence="6 7" key="1">
    <citation type="submission" date="2019-02" db="EMBL/GenBank/DDBJ databases">
        <title>Deep-cultivation of Planctomycetes and their phenomic and genomic characterization uncovers novel biology.</title>
        <authorList>
            <person name="Wiegand S."/>
            <person name="Jogler M."/>
            <person name="Boedeker C."/>
            <person name="Pinto D."/>
            <person name="Vollmers J."/>
            <person name="Rivas-Marin E."/>
            <person name="Kohn T."/>
            <person name="Peeters S.H."/>
            <person name="Heuer A."/>
            <person name="Rast P."/>
            <person name="Oberbeckmann S."/>
            <person name="Bunk B."/>
            <person name="Jeske O."/>
            <person name="Meyerdierks A."/>
            <person name="Storesund J.E."/>
            <person name="Kallscheuer N."/>
            <person name="Luecker S."/>
            <person name="Lage O.M."/>
            <person name="Pohl T."/>
            <person name="Merkel B.J."/>
            <person name="Hornburger P."/>
            <person name="Mueller R.-W."/>
            <person name="Bruemmer F."/>
            <person name="Labrenz M."/>
            <person name="Spormann A.M."/>
            <person name="Op den Camp H."/>
            <person name="Overmann J."/>
            <person name="Amann R."/>
            <person name="Jetten M.S.M."/>
            <person name="Mascher T."/>
            <person name="Medema M.H."/>
            <person name="Devos D.P."/>
            <person name="Kaster A.-K."/>
            <person name="Ovreas L."/>
            <person name="Rohde M."/>
            <person name="Galperin M.Y."/>
            <person name="Jogler C."/>
        </authorList>
    </citation>
    <scope>NUCLEOTIDE SEQUENCE [LARGE SCALE GENOMIC DNA]</scope>
    <source>
        <strain evidence="6 7">SV_7m_r</strain>
    </source>
</reference>